<gene>
    <name evidence="1" type="ORF">K1X11_005790</name>
</gene>
<dbReference type="Proteomes" id="UP000738431">
    <property type="component" value="Chromosome"/>
</dbReference>
<sequence>MVLTTWSAATAHCMLEAVGLIPHTSAATDDGCCQSTDDCSADACDVVEDENYSAPTDDLAAPAPHLFVERCLQCLWDASLALANEPPLDDSHERAQHAPSTLGETLRVAHTVVFRL</sequence>
<dbReference type="EMBL" id="CP139781">
    <property type="protein sequence ID" value="WRQ88909.1"/>
    <property type="molecule type" value="Genomic_DNA"/>
</dbReference>
<protein>
    <submittedName>
        <fullName evidence="1">Uncharacterized protein</fullName>
    </submittedName>
</protein>
<proteinExistence type="predicted"/>
<reference evidence="1 2" key="1">
    <citation type="submission" date="2021-08" db="EMBL/GenBank/DDBJ databases">
        <authorList>
            <person name="Zhang D."/>
            <person name="Zhang A."/>
            <person name="Wang L."/>
        </authorList>
    </citation>
    <scope>NUCLEOTIDE SEQUENCE [LARGE SCALE GENOMIC DNA]</scope>
    <source>
        <strain evidence="1 2">WL0086</strain>
    </source>
</reference>
<organism evidence="1 2">
    <name type="scientific">Actomonas aquatica</name>
    <dbReference type="NCBI Taxonomy" id="2866162"/>
    <lineage>
        <taxon>Bacteria</taxon>
        <taxon>Pseudomonadati</taxon>
        <taxon>Verrucomicrobiota</taxon>
        <taxon>Opitutia</taxon>
        <taxon>Opitutales</taxon>
        <taxon>Opitutaceae</taxon>
        <taxon>Actomonas</taxon>
    </lineage>
</organism>
<dbReference type="RefSeq" id="WP_324726116.1">
    <property type="nucleotide sequence ID" value="NZ_CP139781.1"/>
</dbReference>
<evidence type="ECO:0000313" key="1">
    <source>
        <dbReference type="EMBL" id="WRQ88909.1"/>
    </source>
</evidence>
<accession>A0ABZ1CBE9</accession>
<reference evidence="1 2" key="2">
    <citation type="submission" date="2023-12" db="EMBL/GenBank/DDBJ databases">
        <title>Description of an unclassified Opitutus bacterium of Verrucomicrobiota.</title>
        <authorList>
            <person name="Zhang D.-F."/>
        </authorList>
    </citation>
    <scope>NUCLEOTIDE SEQUENCE [LARGE SCALE GENOMIC DNA]</scope>
    <source>
        <strain evidence="1 2">WL0086</strain>
    </source>
</reference>
<keyword evidence="2" id="KW-1185">Reference proteome</keyword>
<evidence type="ECO:0000313" key="2">
    <source>
        <dbReference type="Proteomes" id="UP000738431"/>
    </source>
</evidence>
<name>A0ABZ1CBE9_9BACT</name>